<name>A0A1G7ULI6_9PROT</name>
<dbReference type="RefSeq" id="WP_245689178.1">
    <property type="nucleotide sequence ID" value="NZ_FNCV01000001.1"/>
</dbReference>
<dbReference type="AlphaFoldDB" id="A0A1G7ULI6"/>
<keyword evidence="4" id="KW-1185">Reference proteome</keyword>
<organism evidence="3 4">
    <name type="scientific">Roseospirillum parvum</name>
    <dbReference type="NCBI Taxonomy" id="83401"/>
    <lineage>
        <taxon>Bacteria</taxon>
        <taxon>Pseudomonadati</taxon>
        <taxon>Pseudomonadota</taxon>
        <taxon>Alphaproteobacteria</taxon>
        <taxon>Rhodospirillales</taxon>
        <taxon>Rhodospirillaceae</taxon>
        <taxon>Roseospirillum</taxon>
    </lineage>
</organism>
<evidence type="ECO:0000313" key="4">
    <source>
        <dbReference type="Proteomes" id="UP000217076"/>
    </source>
</evidence>
<feature type="region of interest" description="Disordered" evidence="1">
    <location>
        <begin position="89"/>
        <end position="112"/>
    </location>
</feature>
<feature type="region of interest" description="Disordered" evidence="1">
    <location>
        <begin position="1"/>
        <end position="28"/>
    </location>
</feature>
<dbReference type="CDD" id="cd00093">
    <property type="entry name" value="HTH_XRE"/>
    <property type="match status" value="1"/>
</dbReference>
<sequence>MTDLGRAATDLSDSPDASPAAMPEMTPTDFKTWRKSLGMSQKQAAEALGLKRRVVQYYEKGERDGDKVDIPKSVRLACWALAQGVSDYRGPLKAPRTELPEPKKAPQPPAGE</sequence>
<dbReference type="GO" id="GO:0003677">
    <property type="term" value="F:DNA binding"/>
    <property type="evidence" value="ECO:0007669"/>
    <property type="project" value="InterPro"/>
</dbReference>
<dbReference type="InterPro" id="IPR010982">
    <property type="entry name" value="Lambda_DNA-bd_dom_sf"/>
</dbReference>
<proteinExistence type="predicted"/>
<accession>A0A1G7ULI6</accession>
<protein>
    <submittedName>
        <fullName evidence="3">Helix-turn-helix</fullName>
    </submittedName>
</protein>
<dbReference type="STRING" id="83401.SAMN05421742_101366"/>
<dbReference type="SUPFAM" id="SSF47413">
    <property type="entry name" value="lambda repressor-like DNA-binding domains"/>
    <property type="match status" value="1"/>
</dbReference>
<gene>
    <name evidence="3" type="ORF">SAMN05421742_101366</name>
</gene>
<evidence type="ECO:0000259" key="2">
    <source>
        <dbReference type="PROSITE" id="PS50943"/>
    </source>
</evidence>
<feature type="domain" description="HTH cro/C1-type" evidence="2">
    <location>
        <begin position="30"/>
        <end position="63"/>
    </location>
</feature>
<evidence type="ECO:0000313" key="3">
    <source>
        <dbReference type="EMBL" id="SDG48384.1"/>
    </source>
</evidence>
<dbReference type="InterPro" id="IPR001387">
    <property type="entry name" value="Cro/C1-type_HTH"/>
</dbReference>
<feature type="compositionally biased region" description="Basic and acidic residues" evidence="1">
    <location>
        <begin position="95"/>
        <end position="104"/>
    </location>
</feature>
<dbReference type="Proteomes" id="UP000217076">
    <property type="component" value="Unassembled WGS sequence"/>
</dbReference>
<evidence type="ECO:0000256" key="1">
    <source>
        <dbReference type="SAM" id="MobiDB-lite"/>
    </source>
</evidence>
<reference evidence="4" key="1">
    <citation type="submission" date="2016-10" db="EMBL/GenBank/DDBJ databases">
        <authorList>
            <person name="Varghese N."/>
            <person name="Submissions S."/>
        </authorList>
    </citation>
    <scope>NUCLEOTIDE SEQUENCE [LARGE SCALE GENOMIC DNA]</scope>
    <source>
        <strain evidence="4">930I</strain>
    </source>
</reference>
<dbReference type="Gene3D" id="1.10.260.40">
    <property type="entry name" value="lambda repressor-like DNA-binding domains"/>
    <property type="match status" value="1"/>
</dbReference>
<dbReference type="EMBL" id="FNCV01000001">
    <property type="protein sequence ID" value="SDG48384.1"/>
    <property type="molecule type" value="Genomic_DNA"/>
</dbReference>
<dbReference type="Pfam" id="PF01381">
    <property type="entry name" value="HTH_3"/>
    <property type="match status" value="1"/>
</dbReference>
<dbReference type="PROSITE" id="PS50943">
    <property type="entry name" value="HTH_CROC1"/>
    <property type="match status" value="1"/>
</dbReference>